<evidence type="ECO:0000256" key="3">
    <source>
        <dbReference type="ARBA" id="ARBA00022692"/>
    </source>
</evidence>
<feature type="transmembrane region" description="Helical" evidence="6">
    <location>
        <begin position="70"/>
        <end position="88"/>
    </location>
</feature>
<keyword evidence="8" id="KW-1185">Reference proteome</keyword>
<keyword evidence="4 6" id="KW-1133">Transmembrane helix</keyword>
<accession>A0A7W9Y6C9</accession>
<keyword evidence="3 6" id="KW-0812">Transmembrane</keyword>
<dbReference type="InterPro" id="IPR001123">
    <property type="entry name" value="LeuE-type"/>
</dbReference>
<evidence type="ECO:0000256" key="4">
    <source>
        <dbReference type="ARBA" id="ARBA00022989"/>
    </source>
</evidence>
<evidence type="ECO:0000256" key="1">
    <source>
        <dbReference type="ARBA" id="ARBA00004651"/>
    </source>
</evidence>
<comment type="subcellular location">
    <subcellularLocation>
        <location evidence="1">Cell membrane</location>
        <topology evidence="1">Multi-pass membrane protein</topology>
    </subcellularLocation>
</comment>
<proteinExistence type="predicted"/>
<dbReference type="PANTHER" id="PTHR30086:SF20">
    <property type="entry name" value="ARGININE EXPORTER PROTEIN ARGO-RELATED"/>
    <property type="match status" value="1"/>
</dbReference>
<dbReference type="PANTHER" id="PTHR30086">
    <property type="entry name" value="ARGININE EXPORTER PROTEIN ARGO"/>
    <property type="match status" value="1"/>
</dbReference>
<keyword evidence="5 6" id="KW-0472">Membrane</keyword>
<evidence type="ECO:0000313" key="8">
    <source>
        <dbReference type="Proteomes" id="UP000547879"/>
    </source>
</evidence>
<protein>
    <submittedName>
        <fullName evidence="7">Threonine/homoserine/homoserine lactone efflux protein</fullName>
    </submittedName>
</protein>
<comment type="caution">
    <text evidence="7">The sequence shown here is derived from an EMBL/GenBank/DDBJ whole genome shotgun (WGS) entry which is preliminary data.</text>
</comment>
<dbReference type="EMBL" id="JACHEG010000002">
    <property type="protein sequence ID" value="MBB6162816.1"/>
    <property type="molecule type" value="Genomic_DNA"/>
</dbReference>
<feature type="transmembrane region" description="Helical" evidence="6">
    <location>
        <begin position="103"/>
        <end position="123"/>
    </location>
</feature>
<organism evidence="7 8">
    <name type="scientific">Rhizobium wenxiniae</name>
    <dbReference type="NCBI Taxonomy" id="1737357"/>
    <lineage>
        <taxon>Bacteria</taxon>
        <taxon>Pseudomonadati</taxon>
        <taxon>Pseudomonadota</taxon>
        <taxon>Alphaproteobacteria</taxon>
        <taxon>Hyphomicrobiales</taxon>
        <taxon>Rhizobiaceae</taxon>
        <taxon>Rhizobium/Agrobacterium group</taxon>
        <taxon>Rhizobium</taxon>
    </lineage>
</organism>
<dbReference type="RefSeq" id="WP_183992631.1">
    <property type="nucleotide sequence ID" value="NZ_BMHW01000002.1"/>
</dbReference>
<feature type="transmembrane region" description="Helical" evidence="6">
    <location>
        <begin position="44"/>
        <end position="63"/>
    </location>
</feature>
<sequence length="191" mass="19992">MTYFAFLSAVLALLLAPGPTNTLMGIAGARGGLGASARLLPAELAGYLTTILPLTWLGAELLARFPSASVSLKVVAAAWVMFLAVRLWRMPGDAQNGSGVTAGRVYLTTVLNPKALIFGLVLLPAPADSQFLPRLGAFCIMVMVVAMLWGGFGRLTQAGDGGNRRLLLVQRAASIWLAVVSVTLITGVLRA</sequence>
<evidence type="ECO:0000256" key="6">
    <source>
        <dbReference type="SAM" id="Phobius"/>
    </source>
</evidence>
<gene>
    <name evidence="7" type="ORF">HNQ72_002634</name>
</gene>
<name>A0A7W9Y6C9_9HYPH</name>
<dbReference type="GO" id="GO:0005886">
    <property type="term" value="C:plasma membrane"/>
    <property type="evidence" value="ECO:0007669"/>
    <property type="project" value="UniProtKB-SubCell"/>
</dbReference>
<evidence type="ECO:0000256" key="5">
    <source>
        <dbReference type="ARBA" id="ARBA00023136"/>
    </source>
</evidence>
<keyword evidence="2" id="KW-1003">Cell membrane</keyword>
<dbReference type="AlphaFoldDB" id="A0A7W9Y6C9"/>
<evidence type="ECO:0000313" key="7">
    <source>
        <dbReference type="EMBL" id="MBB6162816.1"/>
    </source>
</evidence>
<dbReference type="GO" id="GO:0033228">
    <property type="term" value="P:cysteine export across plasma membrane"/>
    <property type="evidence" value="ECO:0007669"/>
    <property type="project" value="TreeGrafter"/>
</dbReference>
<dbReference type="Proteomes" id="UP000547879">
    <property type="component" value="Unassembled WGS sequence"/>
</dbReference>
<reference evidence="7 8" key="1">
    <citation type="submission" date="2020-08" db="EMBL/GenBank/DDBJ databases">
        <title>Genomic Encyclopedia of Type Strains, Phase IV (KMG-IV): sequencing the most valuable type-strain genomes for metagenomic binning, comparative biology and taxonomic classification.</title>
        <authorList>
            <person name="Goeker M."/>
        </authorList>
    </citation>
    <scope>NUCLEOTIDE SEQUENCE [LARGE SCALE GENOMIC DNA]</scope>
    <source>
        <strain evidence="7 8">DSM 100734</strain>
    </source>
</reference>
<feature type="transmembrane region" description="Helical" evidence="6">
    <location>
        <begin position="172"/>
        <end position="189"/>
    </location>
</feature>
<dbReference type="GO" id="GO:0015171">
    <property type="term" value="F:amino acid transmembrane transporter activity"/>
    <property type="evidence" value="ECO:0007669"/>
    <property type="project" value="TreeGrafter"/>
</dbReference>
<feature type="transmembrane region" description="Helical" evidence="6">
    <location>
        <begin position="135"/>
        <end position="152"/>
    </location>
</feature>
<evidence type="ECO:0000256" key="2">
    <source>
        <dbReference type="ARBA" id="ARBA00022475"/>
    </source>
</evidence>